<dbReference type="Pfam" id="PF00563">
    <property type="entry name" value="EAL"/>
    <property type="match status" value="1"/>
</dbReference>
<organism evidence="2 3">
    <name type="scientific">Trujillonella endophytica</name>
    <dbReference type="NCBI Taxonomy" id="673521"/>
    <lineage>
        <taxon>Bacteria</taxon>
        <taxon>Bacillati</taxon>
        <taxon>Actinomycetota</taxon>
        <taxon>Actinomycetes</taxon>
        <taxon>Geodermatophilales</taxon>
        <taxon>Geodermatophilaceae</taxon>
        <taxon>Trujillonella</taxon>
    </lineage>
</organism>
<proteinExistence type="predicted"/>
<dbReference type="PANTHER" id="PTHR33121:SF76">
    <property type="entry name" value="SIGNALING PROTEIN"/>
    <property type="match status" value="1"/>
</dbReference>
<dbReference type="EMBL" id="FOEE01000027">
    <property type="protein sequence ID" value="SEP30296.1"/>
    <property type="molecule type" value="Genomic_DNA"/>
</dbReference>
<dbReference type="InterPro" id="IPR035919">
    <property type="entry name" value="EAL_sf"/>
</dbReference>
<keyword evidence="3" id="KW-1185">Reference proteome</keyword>
<dbReference type="Gene3D" id="3.20.20.450">
    <property type="entry name" value="EAL domain"/>
    <property type="match status" value="1"/>
</dbReference>
<dbReference type="Proteomes" id="UP000198960">
    <property type="component" value="Unassembled WGS sequence"/>
</dbReference>
<dbReference type="OrthoDB" id="23692at2"/>
<dbReference type="PROSITE" id="PS50883">
    <property type="entry name" value="EAL"/>
    <property type="match status" value="1"/>
</dbReference>
<gene>
    <name evidence="2" type="ORF">SAMN05660991_04670</name>
</gene>
<dbReference type="InterPro" id="IPR050706">
    <property type="entry name" value="Cyclic-di-GMP_PDE-like"/>
</dbReference>
<name>A0A1H8WRQ9_9ACTN</name>
<evidence type="ECO:0000313" key="2">
    <source>
        <dbReference type="EMBL" id="SEP30296.1"/>
    </source>
</evidence>
<accession>A0A1H8WRQ9</accession>
<dbReference type="SUPFAM" id="SSF141868">
    <property type="entry name" value="EAL domain-like"/>
    <property type="match status" value="1"/>
</dbReference>
<evidence type="ECO:0000313" key="3">
    <source>
        <dbReference type="Proteomes" id="UP000198960"/>
    </source>
</evidence>
<dbReference type="STRING" id="673521.SAMN05660991_04670"/>
<protein>
    <submittedName>
        <fullName evidence="2">EAL domain, c-di-GMP-specific phosphodiesterase class I (Or its enzymatically inactive variant)</fullName>
    </submittedName>
</protein>
<dbReference type="AlphaFoldDB" id="A0A1H8WRQ9"/>
<dbReference type="SMART" id="SM00052">
    <property type="entry name" value="EAL"/>
    <property type="match status" value="1"/>
</dbReference>
<dbReference type="PANTHER" id="PTHR33121">
    <property type="entry name" value="CYCLIC DI-GMP PHOSPHODIESTERASE PDEF"/>
    <property type="match status" value="1"/>
</dbReference>
<dbReference type="InterPro" id="IPR001633">
    <property type="entry name" value="EAL_dom"/>
</dbReference>
<dbReference type="GO" id="GO:0071111">
    <property type="term" value="F:cyclic-guanylate-specific phosphodiesterase activity"/>
    <property type="evidence" value="ECO:0007669"/>
    <property type="project" value="InterPro"/>
</dbReference>
<dbReference type="RefSeq" id="WP_091949747.1">
    <property type="nucleotide sequence ID" value="NZ_FOEE01000027.1"/>
</dbReference>
<feature type="domain" description="EAL" evidence="1">
    <location>
        <begin position="7"/>
        <end position="245"/>
    </location>
</feature>
<evidence type="ECO:0000259" key="1">
    <source>
        <dbReference type="PROSITE" id="PS50883"/>
    </source>
</evidence>
<sequence length="359" mass="36990">MTASRTSAPVLPDCRPLLADPGDLTLVFQPIVDLAAGRVAAYAALPRFPGTAAPEAWSAAARDLGVDAELAALTLHRALTARAELPPGACLVVDVAAHLLGSAPVQEALDPADDLRRLVVRLTTDTRPDVAALGRGAGALRDRGALVALDGAGSGWPGLEVLAAVRPQLVTIDGGPDDAEPGRRSLADAVCDLAERVGAVLVAEDIETPADLAAAVRSGIPLGRGWLLGRPEAGVRPPAPEVERLVRAHADRARLADSVAGLVRPARQVAEGDPVPAVPPAVLVGADEEPRALRLADPRTGEVYTAAVSLRVAPDADVRETLHRALARPPGRRYDPVVCTDATGAVVGLLRVEDLAAAL</sequence>
<reference evidence="3" key="1">
    <citation type="submission" date="2016-10" db="EMBL/GenBank/DDBJ databases">
        <authorList>
            <person name="Varghese N."/>
            <person name="Submissions S."/>
        </authorList>
    </citation>
    <scope>NUCLEOTIDE SEQUENCE [LARGE SCALE GENOMIC DNA]</scope>
    <source>
        <strain evidence="3">DSM 45413</strain>
    </source>
</reference>